<evidence type="ECO:0000313" key="7">
    <source>
        <dbReference type="Proteomes" id="UP000321062"/>
    </source>
</evidence>
<dbReference type="InterPro" id="IPR013484">
    <property type="entry name" value="MoaB_proteobac"/>
</dbReference>
<evidence type="ECO:0000256" key="1">
    <source>
        <dbReference type="ARBA" id="ARBA00005046"/>
    </source>
</evidence>
<dbReference type="GO" id="GO:0006777">
    <property type="term" value="P:Mo-molybdopterin cofactor biosynthetic process"/>
    <property type="evidence" value="ECO:0007669"/>
    <property type="project" value="UniProtKB-UniRule"/>
</dbReference>
<evidence type="ECO:0000256" key="4">
    <source>
        <dbReference type="ARBA" id="ARBA00023150"/>
    </source>
</evidence>
<dbReference type="InterPro" id="IPR012245">
    <property type="entry name" value="MoaB"/>
</dbReference>
<comment type="function">
    <text evidence="5">May be involved in the biosynthesis of molybdopterin.</text>
</comment>
<keyword evidence="4 5" id="KW-0501">Molybdenum cofactor biosynthesis</keyword>
<proteinExistence type="inferred from homology"/>
<reference evidence="6 7" key="1">
    <citation type="journal article" date="2015" name="Int. J. Syst. Evol. Microbiol.">
        <title>Youhaiella tibetensis gen. nov., sp. nov., isolated from subsurface sediment.</title>
        <authorList>
            <person name="Wang Y.X."/>
            <person name="Huang F.Q."/>
            <person name="Nogi Y."/>
            <person name="Pang S.J."/>
            <person name="Wang P.K."/>
            <person name="Lv J."/>
        </authorList>
    </citation>
    <scope>NUCLEOTIDE SEQUENCE [LARGE SCALE GENOMIC DNA]</scope>
    <source>
        <strain evidence="7">fig4</strain>
    </source>
</reference>
<dbReference type="CDD" id="cd00886">
    <property type="entry name" value="MogA_MoaB"/>
    <property type="match status" value="1"/>
</dbReference>
<evidence type="ECO:0000256" key="2">
    <source>
        <dbReference type="ARBA" id="ARBA00006112"/>
    </source>
</evidence>
<name>A0A5B9DKH5_9HYPH</name>
<dbReference type="RefSeq" id="WP_049704243.1">
    <property type="nucleotide sequence ID" value="NZ_BMFM01000001.1"/>
</dbReference>
<dbReference type="NCBIfam" id="TIGR02667">
    <property type="entry name" value="moaB_proteo"/>
    <property type="match status" value="1"/>
</dbReference>
<dbReference type="PANTHER" id="PTHR43232:SF2">
    <property type="entry name" value="MOLYBDENUM COFACTOR BIOSYNTHESIS PROTEIN B"/>
    <property type="match status" value="1"/>
</dbReference>
<protein>
    <recommendedName>
        <fullName evidence="3 5">Molybdenum cofactor biosynthesis protein B</fullName>
    </recommendedName>
</protein>
<dbReference type="NCBIfam" id="TIGR00177">
    <property type="entry name" value="molyb_syn"/>
    <property type="match status" value="1"/>
</dbReference>
<dbReference type="OrthoDB" id="9784492at2"/>
<evidence type="ECO:0000313" key="6">
    <source>
        <dbReference type="EMBL" id="QEE19643.1"/>
    </source>
</evidence>
<dbReference type="AlphaFoldDB" id="A0A5B9DKH5"/>
<dbReference type="PROSITE" id="PS01078">
    <property type="entry name" value="MOCF_BIOSYNTHESIS_1"/>
    <property type="match status" value="1"/>
</dbReference>
<comment type="pathway">
    <text evidence="1 5">Cofactor biosynthesis; molybdopterin biosynthesis.</text>
</comment>
<dbReference type="Pfam" id="PF00994">
    <property type="entry name" value="MoCF_biosynth"/>
    <property type="match status" value="1"/>
</dbReference>
<dbReference type="EMBL" id="CP041690">
    <property type="protein sequence ID" value="QEE19643.1"/>
    <property type="molecule type" value="Genomic_DNA"/>
</dbReference>
<dbReference type="Proteomes" id="UP000321062">
    <property type="component" value="Chromosome"/>
</dbReference>
<dbReference type="PANTHER" id="PTHR43232">
    <property type="entry name" value="MOLYBDENUM COFACTOR BIOSYNTHESIS PROTEIN B"/>
    <property type="match status" value="1"/>
</dbReference>
<dbReference type="InterPro" id="IPR008284">
    <property type="entry name" value="MoCF_biosynth_CS"/>
</dbReference>
<accession>A0A5B9DKH5</accession>
<dbReference type="SMART" id="SM00852">
    <property type="entry name" value="MoCF_biosynth"/>
    <property type="match status" value="1"/>
</dbReference>
<evidence type="ECO:0000256" key="3">
    <source>
        <dbReference type="ARBA" id="ARBA00015262"/>
    </source>
</evidence>
<evidence type="ECO:0000256" key="5">
    <source>
        <dbReference type="PIRNR" id="PIRNR006443"/>
    </source>
</evidence>
<dbReference type="Gene3D" id="3.40.980.10">
    <property type="entry name" value="MoaB/Mog-like domain"/>
    <property type="match status" value="1"/>
</dbReference>
<comment type="similarity">
    <text evidence="2 5">Belongs to the MoaB/Mog family.</text>
</comment>
<gene>
    <name evidence="6" type="primary">moaB</name>
    <name evidence="6" type="ORF">FNA67_05395</name>
</gene>
<organism evidence="6 7">
    <name type="scientific">Paradevosia tibetensis</name>
    <dbReference type="NCBI Taxonomy" id="1447062"/>
    <lineage>
        <taxon>Bacteria</taxon>
        <taxon>Pseudomonadati</taxon>
        <taxon>Pseudomonadota</taxon>
        <taxon>Alphaproteobacteria</taxon>
        <taxon>Hyphomicrobiales</taxon>
        <taxon>Devosiaceae</taxon>
        <taxon>Paradevosia</taxon>
    </lineage>
</organism>
<dbReference type="PIRSF" id="PIRSF006443">
    <property type="entry name" value="MoaB"/>
    <property type="match status" value="1"/>
</dbReference>
<dbReference type="KEGG" id="yti:FNA67_05395"/>
<dbReference type="InterPro" id="IPR036425">
    <property type="entry name" value="MoaB/Mog-like_dom_sf"/>
</dbReference>
<dbReference type="GO" id="GO:0005829">
    <property type="term" value="C:cytosol"/>
    <property type="evidence" value="ECO:0007669"/>
    <property type="project" value="TreeGrafter"/>
</dbReference>
<dbReference type="UniPathway" id="UPA00344"/>
<dbReference type="InterPro" id="IPR001453">
    <property type="entry name" value="MoaB/Mog_dom"/>
</dbReference>
<dbReference type="SUPFAM" id="SSF53218">
    <property type="entry name" value="Molybdenum cofactor biosynthesis proteins"/>
    <property type="match status" value="1"/>
</dbReference>
<keyword evidence="7" id="KW-1185">Reference proteome</keyword>
<sequence length="186" mass="20757">MFKSERDDKKPFVPLSFFVIAVSDTRTLETDTSGALLKEMIEADGHHVFDRTVVPDVVHQLRARVQGVAADTHIDVIITTGGTGFTGRDVTPEAIEPLFDKRMDGFSVLFHQLSAQNIGTSTIQSRATAGLIGKTFVFCLPGSKGAVRDAWTGILRHQFDYRTKPCNFVEIMPRLQEHLQRLEVEQ</sequence>